<dbReference type="PROSITE" id="PS50013">
    <property type="entry name" value="CHROMO_2"/>
    <property type="match status" value="1"/>
</dbReference>
<feature type="region of interest" description="Disordered" evidence="3">
    <location>
        <begin position="85"/>
        <end position="111"/>
    </location>
</feature>
<evidence type="ECO:0000256" key="1">
    <source>
        <dbReference type="ARBA" id="ARBA00004123"/>
    </source>
</evidence>
<dbReference type="SMART" id="SM00298">
    <property type="entry name" value="CHROMO"/>
    <property type="match status" value="1"/>
</dbReference>
<dbReference type="AlphaFoldDB" id="A0A5C3M1C9"/>
<dbReference type="CDD" id="cd00024">
    <property type="entry name" value="CD_CSD"/>
    <property type="match status" value="1"/>
</dbReference>
<evidence type="ECO:0000256" key="2">
    <source>
        <dbReference type="ARBA" id="ARBA00023242"/>
    </source>
</evidence>
<dbReference type="SUPFAM" id="SSF54160">
    <property type="entry name" value="Chromo domain-like"/>
    <property type="match status" value="1"/>
</dbReference>
<dbReference type="InterPro" id="IPR023779">
    <property type="entry name" value="Chromodomain_CS"/>
</dbReference>
<feature type="domain" description="Chromo" evidence="4">
    <location>
        <begin position="1"/>
        <end position="60"/>
    </location>
</feature>
<evidence type="ECO:0000256" key="3">
    <source>
        <dbReference type="SAM" id="MobiDB-lite"/>
    </source>
</evidence>
<dbReference type="PROSITE" id="PS00598">
    <property type="entry name" value="CHROMO_1"/>
    <property type="match status" value="1"/>
</dbReference>
<dbReference type="GO" id="GO:0006338">
    <property type="term" value="P:chromatin remodeling"/>
    <property type="evidence" value="ECO:0007669"/>
    <property type="project" value="UniProtKB-ARBA"/>
</dbReference>
<gene>
    <name evidence="5" type="ORF">BDQ12DRAFT_604355</name>
</gene>
<dbReference type="Pfam" id="PF00385">
    <property type="entry name" value="Chromo"/>
    <property type="match status" value="1"/>
</dbReference>
<name>A0A5C3M1C9_9AGAR</name>
<reference evidence="5 6" key="1">
    <citation type="journal article" date="2019" name="Nat. Ecol. Evol.">
        <title>Megaphylogeny resolves global patterns of mushroom evolution.</title>
        <authorList>
            <person name="Varga T."/>
            <person name="Krizsan K."/>
            <person name="Foldi C."/>
            <person name="Dima B."/>
            <person name="Sanchez-Garcia M."/>
            <person name="Sanchez-Ramirez S."/>
            <person name="Szollosi G.J."/>
            <person name="Szarkandi J.G."/>
            <person name="Papp V."/>
            <person name="Albert L."/>
            <person name="Andreopoulos W."/>
            <person name="Angelini C."/>
            <person name="Antonin V."/>
            <person name="Barry K.W."/>
            <person name="Bougher N.L."/>
            <person name="Buchanan P."/>
            <person name="Buyck B."/>
            <person name="Bense V."/>
            <person name="Catcheside P."/>
            <person name="Chovatia M."/>
            <person name="Cooper J."/>
            <person name="Damon W."/>
            <person name="Desjardin D."/>
            <person name="Finy P."/>
            <person name="Geml J."/>
            <person name="Haridas S."/>
            <person name="Hughes K."/>
            <person name="Justo A."/>
            <person name="Karasinski D."/>
            <person name="Kautmanova I."/>
            <person name="Kiss B."/>
            <person name="Kocsube S."/>
            <person name="Kotiranta H."/>
            <person name="LaButti K.M."/>
            <person name="Lechner B.E."/>
            <person name="Liimatainen K."/>
            <person name="Lipzen A."/>
            <person name="Lukacs Z."/>
            <person name="Mihaltcheva S."/>
            <person name="Morgado L.N."/>
            <person name="Niskanen T."/>
            <person name="Noordeloos M.E."/>
            <person name="Ohm R.A."/>
            <person name="Ortiz-Santana B."/>
            <person name="Ovrebo C."/>
            <person name="Racz N."/>
            <person name="Riley R."/>
            <person name="Savchenko A."/>
            <person name="Shiryaev A."/>
            <person name="Soop K."/>
            <person name="Spirin V."/>
            <person name="Szebenyi C."/>
            <person name="Tomsovsky M."/>
            <person name="Tulloss R.E."/>
            <person name="Uehling J."/>
            <person name="Grigoriev I.V."/>
            <person name="Vagvolgyi C."/>
            <person name="Papp T."/>
            <person name="Martin F.M."/>
            <person name="Miettinen O."/>
            <person name="Hibbett D.S."/>
            <person name="Nagy L.G."/>
        </authorList>
    </citation>
    <scope>NUCLEOTIDE SEQUENCE [LARGE SCALE GENOMIC DNA]</scope>
    <source>
        <strain evidence="5 6">CBS 166.37</strain>
    </source>
</reference>
<dbReference type="Gene3D" id="2.40.50.40">
    <property type="match status" value="1"/>
</dbReference>
<keyword evidence="6" id="KW-1185">Reference proteome</keyword>
<feature type="compositionally biased region" description="Low complexity" evidence="3">
    <location>
        <begin position="90"/>
        <end position="111"/>
    </location>
</feature>
<comment type="subcellular location">
    <subcellularLocation>
        <location evidence="1">Nucleus</location>
    </subcellularLocation>
</comment>
<accession>A0A5C3M1C9</accession>
<dbReference type="GO" id="GO:0005634">
    <property type="term" value="C:nucleus"/>
    <property type="evidence" value="ECO:0007669"/>
    <property type="project" value="UniProtKB-SubCell"/>
</dbReference>
<organism evidence="5 6">
    <name type="scientific">Crucibulum laeve</name>
    <dbReference type="NCBI Taxonomy" id="68775"/>
    <lineage>
        <taxon>Eukaryota</taxon>
        <taxon>Fungi</taxon>
        <taxon>Dikarya</taxon>
        <taxon>Basidiomycota</taxon>
        <taxon>Agaricomycotina</taxon>
        <taxon>Agaricomycetes</taxon>
        <taxon>Agaricomycetidae</taxon>
        <taxon>Agaricales</taxon>
        <taxon>Agaricineae</taxon>
        <taxon>Nidulariaceae</taxon>
        <taxon>Crucibulum</taxon>
    </lineage>
</organism>
<evidence type="ECO:0000313" key="5">
    <source>
        <dbReference type="EMBL" id="TFK39229.1"/>
    </source>
</evidence>
<dbReference type="InterPro" id="IPR000953">
    <property type="entry name" value="Chromo/chromo_shadow_dom"/>
</dbReference>
<dbReference type="InterPro" id="IPR023780">
    <property type="entry name" value="Chromo_domain"/>
</dbReference>
<evidence type="ECO:0000259" key="4">
    <source>
        <dbReference type="PROSITE" id="PS50013"/>
    </source>
</evidence>
<dbReference type="InterPro" id="IPR016197">
    <property type="entry name" value="Chromo-like_dom_sf"/>
</dbReference>
<evidence type="ECO:0000313" key="6">
    <source>
        <dbReference type="Proteomes" id="UP000308652"/>
    </source>
</evidence>
<dbReference type="Proteomes" id="UP000308652">
    <property type="component" value="Unassembled WGS sequence"/>
</dbReference>
<protein>
    <recommendedName>
        <fullName evidence="4">Chromo domain-containing protein</fullName>
    </recommendedName>
</protein>
<dbReference type="OrthoDB" id="3341476at2759"/>
<sequence>SILSILNSHKIGHHYEYYVRWKDLPELENSWVSLSDLPVTTNELIERYHCRHPRAPRPHQLILNHSMPTPNIKPAETSPIPTSLDAMSQSTPSSILPISNSSSVPPSLSSTMPLTSNMPIPSSFSDHLCPNSPPTIHENPRSFYVPPSFTTTCTGHISRPPI</sequence>
<feature type="non-terminal residue" evidence="5">
    <location>
        <position position="1"/>
    </location>
</feature>
<dbReference type="EMBL" id="ML213600">
    <property type="protein sequence ID" value="TFK39229.1"/>
    <property type="molecule type" value="Genomic_DNA"/>
</dbReference>
<proteinExistence type="predicted"/>
<keyword evidence="2" id="KW-0539">Nucleus</keyword>